<sequence>MDHPQVACIEAGAGAGDDVTDAARSGVTCRAADRKDRQPPSDVPFRECAT</sequence>
<reference evidence="2 3" key="1">
    <citation type="submission" date="2020-04" db="EMBL/GenBank/DDBJ databases">
        <authorList>
            <person name="De Canck E."/>
        </authorList>
    </citation>
    <scope>NUCLEOTIDE SEQUENCE [LARGE SCALE GENOMIC DNA]</scope>
    <source>
        <strain evidence="2 3">LMG 28614</strain>
    </source>
</reference>
<feature type="region of interest" description="Disordered" evidence="1">
    <location>
        <begin position="28"/>
        <end position="50"/>
    </location>
</feature>
<evidence type="ECO:0000313" key="2">
    <source>
        <dbReference type="EMBL" id="CAB3792239.1"/>
    </source>
</evidence>
<evidence type="ECO:0000256" key="1">
    <source>
        <dbReference type="SAM" id="MobiDB-lite"/>
    </source>
</evidence>
<organism evidence="2 3">
    <name type="scientific">Paraburkholderia ultramafica</name>
    <dbReference type="NCBI Taxonomy" id="1544867"/>
    <lineage>
        <taxon>Bacteria</taxon>
        <taxon>Pseudomonadati</taxon>
        <taxon>Pseudomonadota</taxon>
        <taxon>Betaproteobacteria</taxon>
        <taxon>Burkholderiales</taxon>
        <taxon>Burkholderiaceae</taxon>
        <taxon>Paraburkholderia</taxon>
    </lineage>
</organism>
<dbReference type="Proteomes" id="UP000494365">
    <property type="component" value="Unassembled WGS sequence"/>
</dbReference>
<evidence type="ECO:0000313" key="3">
    <source>
        <dbReference type="Proteomes" id="UP000494365"/>
    </source>
</evidence>
<accession>A0A6S7BB58</accession>
<gene>
    <name evidence="2" type="ORF">LMG28614_03480</name>
</gene>
<proteinExistence type="predicted"/>
<dbReference type="AlphaFoldDB" id="A0A6S7BB58"/>
<dbReference type="EMBL" id="CADIKK010000015">
    <property type="protein sequence ID" value="CAB3792239.1"/>
    <property type="molecule type" value="Genomic_DNA"/>
</dbReference>
<name>A0A6S7BB58_9BURK</name>
<protein>
    <submittedName>
        <fullName evidence="2">Uncharacterized protein</fullName>
    </submittedName>
</protein>
<keyword evidence="3" id="KW-1185">Reference proteome</keyword>